<dbReference type="InterPro" id="IPR042099">
    <property type="entry name" value="ANL_N_sf"/>
</dbReference>
<dbReference type="InterPro" id="IPR000873">
    <property type="entry name" value="AMP-dep_synth/lig_dom"/>
</dbReference>
<sequence length="1096" mass="122374">MKVMLQEDLDRLHYTAATVHIPSPDIPSYISTEFRAPLDALMRGAAVPELYDWHAKENPDYPLFTYCDDGKPEFITYAAANRAIDRAARYAASDMCHRTAEAPYPTIAVFAHADTITYFCTILGILRAGCVAFPISTRNSAAAIADMLQKTGASHLMISRDALIKEMAQDALSSLPAGQTTLHNMPAFEVLFPSEHAQLDEACEENVELPKAFDLNSKAIIMHSSGSMDFPKPFYWTHKQVIAMGRRDKTVLSFDTDTSHPVFGCHGIPMFHAMGAYLCSVAPINGYVVAAFKPAFPPSLPTADAIWHDSMATKCDIFFTVPSIIEEWSRDPGKVAIMRQRRGFVFGGAPLNAAIGDALASQGVHLYPAYGMTEVGVISQTLEPSPGMDWSYWRLVQDKEFRFIPYGDNKFELVVLSNPDMPLPIVNTKVDGRDGYATNDLVEPHPTKPNYWRFYGRADEQIILNNGEKTNPLPLEKIINQDPHVKCSILFGSGKFHNGVLIEPKEQFAIDPSDFKQVEDFWNKIWPTIEYANEHAPQHSRIFKEMILITSPLRPLQLNTKGIPRRKIMLKEYNKEIEALYEQAEGSSHSDLPPPTCWDEGSILAFLRAVVHKTLRRSIADDADIFRNGGDSLQATWIRNAILRALRETIPDASSRLPMNVVFEAPTILALAQQLYITMFTADADVAHLSPPLDPWKYVDKYSADLPQRPAKLVNRSTTSRDVILITGTTGGFGCDALAHLLRDETVGRVYAFNRRAPGAPERQRGEFRARGLDESLLDDPRFRMVEAVLHEPGFGLDPSLLAEVRQSVTHIMHNAWRVDFKLSIQSFEADLQGARNLVDLAISSPYYQVPAIIFISSIGVLENYRGPVPAPEAPLDDLVPSFTTGYSESKWITEQVLQNAAKQRGVRMVVVRLGQVCGDRVGHWNEKEWFPALVKSAQFQLCLPDAGGASHINVTWVQGYEGAKAFTEMRHSPEPFLHLVHPKPVSWRTIIVPIAKELGVPLVSYEEWFSALERSISAGSNEDALTLLRSNPALRLVDFFKGMKASPERREPFGTVYMSTEKSTCVSKTLANLAVIDEVWVKSWLAAWRQSGFLA</sequence>
<protein>
    <submittedName>
        <fullName evidence="4">Acetyl-CoA synthetase-like protein</fullName>
    </submittedName>
</protein>
<dbReference type="Pfam" id="PF23562">
    <property type="entry name" value="AMP-binding_C_3"/>
    <property type="match status" value="1"/>
</dbReference>
<reference evidence="4 5" key="1">
    <citation type="journal article" date="2015" name="Biotechnol. Biofuels">
        <title>Enhanced degradation of softwood versus hardwood by the white-rot fungus Pycnoporus coccineus.</title>
        <authorList>
            <person name="Couturier M."/>
            <person name="Navarro D."/>
            <person name="Chevret D."/>
            <person name="Henrissat B."/>
            <person name="Piumi F."/>
            <person name="Ruiz-Duenas F.J."/>
            <person name="Martinez A.T."/>
            <person name="Grigoriev I.V."/>
            <person name="Riley R."/>
            <person name="Lipzen A."/>
            <person name="Berrin J.G."/>
            <person name="Master E.R."/>
            <person name="Rosso M.N."/>
        </authorList>
    </citation>
    <scope>NUCLEOTIDE SEQUENCE [LARGE SCALE GENOMIC DNA]</scope>
    <source>
        <strain evidence="4 5">BRFM310</strain>
    </source>
</reference>
<evidence type="ECO:0000256" key="1">
    <source>
        <dbReference type="ARBA" id="ARBA00022450"/>
    </source>
</evidence>
<dbReference type="InterPro" id="IPR020806">
    <property type="entry name" value="PKS_PP-bd"/>
</dbReference>
<dbReference type="Gene3D" id="3.40.50.12780">
    <property type="entry name" value="N-terminal domain of ligase-like"/>
    <property type="match status" value="1"/>
</dbReference>
<keyword evidence="5" id="KW-1185">Reference proteome</keyword>
<evidence type="ECO:0000259" key="3">
    <source>
        <dbReference type="SMART" id="SM00823"/>
    </source>
</evidence>
<keyword evidence="1" id="KW-0596">Phosphopantetheine</keyword>
<dbReference type="PANTHER" id="PTHR43439">
    <property type="entry name" value="PHENYLACETATE-COENZYME A LIGASE"/>
    <property type="match status" value="1"/>
</dbReference>
<feature type="domain" description="Polyketide synthase-like phosphopantetheine-binding" evidence="3">
    <location>
        <begin position="604"/>
        <end position="679"/>
    </location>
</feature>
<dbReference type="Pfam" id="PF00501">
    <property type="entry name" value="AMP-binding"/>
    <property type="match status" value="1"/>
</dbReference>
<dbReference type="InterPro" id="IPR036736">
    <property type="entry name" value="ACP-like_sf"/>
</dbReference>
<accession>A0A1Y2IK43</accession>
<keyword evidence="2" id="KW-0597">Phosphoprotein</keyword>
<dbReference type="Gene3D" id="1.10.1200.10">
    <property type="entry name" value="ACP-like"/>
    <property type="match status" value="1"/>
</dbReference>
<dbReference type="GO" id="GO:0031177">
    <property type="term" value="F:phosphopantetheine binding"/>
    <property type="evidence" value="ECO:0007669"/>
    <property type="project" value="InterPro"/>
</dbReference>
<dbReference type="EMBL" id="KZ084114">
    <property type="protein sequence ID" value="OSD00953.1"/>
    <property type="molecule type" value="Genomic_DNA"/>
</dbReference>
<dbReference type="Pfam" id="PF07993">
    <property type="entry name" value="NAD_binding_4"/>
    <property type="match status" value="1"/>
</dbReference>
<dbReference type="OrthoDB" id="429813at2759"/>
<dbReference type="STRING" id="1353009.A0A1Y2IK43"/>
<dbReference type="InterPro" id="IPR051414">
    <property type="entry name" value="Adenylate-forming_Reductase"/>
</dbReference>
<gene>
    <name evidence="4" type="ORF">PYCCODRAFT_1452971</name>
</gene>
<dbReference type="SMART" id="SM00823">
    <property type="entry name" value="PKS_PP"/>
    <property type="match status" value="1"/>
</dbReference>
<evidence type="ECO:0000313" key="5">
    <source>
        <dbReference type="Proteomes" id="UP000193067"/>
    </source>
</evidence>
<dbReference type="InterPro" id="IPR036291">
    <property type="entry name" value="NAD(P)-bd_dom_sf"/>
</dbReference>
<dbReference type="SUPFAM" id="SSF56801">
    <property type="entry name" value="Acetyl-CoA synthetase-like"/>
    <property type="match status" value="1"/>
</dbReference>
<evidence type="ECO:0000256" key="2">
    <source>
        <dbReference type="ARBA" id="ARBA00022553"/>
    </source>
</evidence>
<dbReference type="Proteomes" id="UP000193067">
    <property type="component" value="Unassembled WGS sequence"/>
</dbReference>
<organism evidence="4 5">
    <name type="scientific">Trametes coccinea (strain BRFM310)</name>
    <name type="common">Pycnoporus coccineus</name>
    <dbReference type="NCBI Taxonomy" id="1353009"/>
    <lineage>
        <taxon>Eukaryota</taxon>
        <taxon>Fungi</taxon>
        <taxon>Dikarya</taxon>
        <taxon>Basidiomycota</taxon>
        <taxon>Agaricomycotina</taxon>
        <taxon>Agaricomycetes</taxon>
        <taxon>Polyporales</taxon>
        <taxon>Polyporaceae</taxon>
        <taxon>Trametes</taxon>
    </lineage>
</organism>
<dbReference type="SUPFAM" id="SSF47336">
    <property type="entry name" value="ACP-like"/>
    <property type="match status" value="1"/>
</dbReference>
<dbReference type="InterPro" id="IPR013120">
    <property type="entry name" value="FAR_NAD-bd"/>
</dbReference>
<evidence type="ECO:0000313" key="4">
    <source>
        <dbReference type="EMBL" id="OSD00953.1"/>
    </source>
</evidence>
<dbReference type="PANTHER" id="PTHR43439:SF2">
    <property type="entry name" value="ENZYME, PUTATIVE (JCVI)-RELATED"/>
    <property type="match status" value="1"/>
</dbReference>
<dbReference type="AlphaFoldDB" id="A0A1Y2IK43"/>
<dbReference type="Gene3D" id="3.40.50.720">
    <property type="entry name" value="NAD(P)-binding Rossmann-like Domain"/>
    <property type="match status" value="1"/>
</dbReference>
<dbReference type="SUPFAM" id="SSF51735">
    <property type="entry name" value="NAD(P)-binding Rossmann-fold domains"/>
    <property type="match status" value="1"/>
</dbReference>
<proteinExistence type="predicted"/>
<name>A0A1Y2IK43_TRAC3</name>